<dbReference type="InterPro" id="IPR053258">
    <property type="entry name" value="Ca-permeable_cation_channel"/>
</dbReference>
<dbReference type="AlphaFoldDB" id="A0A314Y9W9"/>
<evidence type="ECO:0000313" key="3">
    <source>
        <dbReference type="Proteomes" id="UP000250321"/>
    </source>
</evidence>
<keyword evidence="1" id="KW-0472">Membrane</keyword>
<evidence type="ECO:0000256" key="1">
    <source>
        <dbReference type="SAM" id="Phobius"/>
    </source>
</evidence>
<dbReference type="PANTHER" id="PTHR34115:SF5">
    <property type="entry name" value="PROTEIN, PUTATIVE-RELATED"/>
    <property type="match status" value="1"/>
</dbReference>
<protein>
    <submittedName>
        <fullName evidence="2">Uncharacterized protein</fullName>
    </submittedName>
</protein>
<dbReference type="Proteomes" id="UP000250321">
    <property type="component" value="Unassembled WGS sequence"/>
</dbReference>
<proteinExistence type="predicted"/>
<organism evidence="2 3">
    <name type="scientific">Prunus yedoensis var. nudiflora</name>
    <dbReference type="NCBI Taxonomy" id="2094558"/>
    <lineage>
        <taxon>Eukaryota</taxon>
        <taxon>Viridiplantae</taxon>
        <taxon>Streptophyta</taxon>
        <taxon>Embryophyta</taxon>
        <taxon>Tracheophyta</taxon>
        <taxon>Spermatophyta</taxon>
        <taxon>Magnoliopsida</taxon>
        <taxon>eudicotyledons</taxon>
        <taxon>Gunneridae</taxon>
        <taxon>Pentapetalae</taxon>
        <taxon>rosids</taxon>
        <taxon>fabids</taxon>
        <taxon>Rosales</taxon>
        <taxon>Rosaceae</taxon>
        <taxon>Amygdaloideae</taxon>
        <taxon>Amygdaleae</taxon>
        <taxon>Prunus</taxon>
    </lineage>
</organism>
<feature type="transmembrane region" description="Helical" evidence="1">
    <location>
        <begin position="53"/>
        <end position="75"/>
    </location>
</feature>
<keyword evidence="3" id="KW-1185">Reference proteome</keyword>
<reference evidence="2 3" key="1">
    <citation type="submission" date="2018-02" db="EMBL/GenBank/DDBJ databases">
        <title>Draft genome of wild Prunus yedoensis var. nudiflora.</title>
        <authorList>
            <person name="Baek S."/>
            <person name="Kim J.-H."/>
            <person name="Choi K."/>
            <person name="Kim G.-B."/>
            <person name="Cho A."/>
            <person name="Jang H."/>
            <person name="Shin C.-H."/>
            <person name="Yu H.-J."/>
            <person name="Mun J.-H."/>
        </authorList>
    </citation>
    <scope>NUCLEOTIDE SEQUENCE [LARGE SCALE GENOMIC DNA]</scope>
    <source>
        <strain evidence="3">cv. Jeju island</strain>
        <tissue evidence="2">Leaf</tissue>
    </source>
</reference>
<feature type="transmembrane region" description="Helical" evidence="1">
    <location>
        <begin position="87"/>
        <end position="111"/>
    </location>
</feature>
<accession>A0A314Y9W9</accession>
<comment type="caution">
    <text evidence="2">The sequence shown here is derived from an EMBL/GenBank/DDBJ whole genome shotgun (WGS) entry which is preliminary data.</text>
</comment>
<keyword evidence="1" id="KW-1133">Transmembrane helix</keyword>
<feature type="transmembrane region" description="Helical" evidence="1">
    <location>
        <begin position="123"/>
        <end position="141"/>
    </location>
</feature>
<keyword evidence="1" id="KW-0812">Transmembrane</keyword>
<gene>
    <name evidence="2" type="ORF">Pyn_16201</name>
</gene>
<name>A0A314Y9W9_PRUYE</name>
<feature type="transmembrane region" description="Helical" evidence="1">
    <location>
        <begin position="147"/>
        <end position="165"/>
    </location>
</feature>
<dbReference type="EMBL" id="PJQY01001129">
    <property type="protein sequence ID" value="PQQ05145.1"/>
    <property type="molecule type" value="Genomic_DNA"/>
</dbReference>
<evidence type="ECO:0000313" key="2">
    <source>
        <dbReference type="EMBL" id="PQQ05145.1"/>
    </source>
</evidence>
<dbReference type="PANTHER" id="PTHR34115">
    <property type="entry name" value="PROTEIN, PUTATIVE-RELATED"/>
    <property type="match status" value="1"/>
</dbReference>
<dbReference type="OrthoDB" id="10472868at2759"/>
<sequence length="206" mass="23205">MAIPNPFDDAGSNNFRSSNIVVNFININYNHQQLLIHFPAQETRPAAAASSTFMIRHGIFAFTIPTAMSLVQMRYPNQNLFRTHPLLMMLMMCSVIAYSLAFILELLLLTVSGAPHDDERPRNWSLASGLVSLTFLLGLLFSPPSSWPWLPVLLCFLLVTLLAFAPKLGELLSRFGWGRNRLRRTSSPPLPLSTSIIWTCCEDQRQ</sequence>